<proteinExistence type="predicted"/>
<dbReference type="EMBL" id="DWYW01000094">
    <property type="protein sequence ID" value="HJA90009.1"/>
    <property type="molecule type" value="Genomic_DNA"/>
</dbReference>
<name>A0A9D2I1B6_9LACT</name>
<comment type="caution">
    <text evidence="1">The sequence shown here is derived from an EMBL/GenBank/DDBJ whole genome shotgun (WGS) entry which is preliminary data.</text>
</comment>
<dbReference type="AlphaFoldDB" id="A0A9D2I1B6"/>
<protein>
    <recommendedName>
        <fullName evidence="3">Replicative helicase inhibitor G39P N-terminal domain-containing protein</fullName>
    </recommendedName>
</protein>
<organism evidence="1 2">
    <name type="scientific">Candidatus Jeotgalibaca merdavium</name>
    <dbReference type="NCBI Taxonomy" id="2838627"/>
    <lineage>
        <taxon>Bacteria</taxon>
        <taxon>Bacillati</taxon>
        <taxon>Bacillota</taxon>
        <taxon>Bacilli</taxon>
        <taxon>Lactobacillales</taxon>
        <taxon>Carnobacteriaceae</taxon>
        <taxon>Jeotgalibaca</taxon>
    </lineage>
</organism>
<reference evidence="1" key="1">
    <citation type="journal article" date="2021" name="PeerJ">
        <title>Extensive microbial diversity within the chicken gut microbiome revealed by metagenomics and culture.</title>
        <authorList>
            <person name="Gilroy R."/>
            <person name="Ravi A."/>
            <person name="Getino M."/>
            <person name="Pursley I."/>
            <person name="Horton D.L."/>
            <person name="Alikhan N.F."/>
            <person name="Baker D."/>
            <person name="Gharbi K."/>
            <person name="Hall N."/>
            <person name="Watson M."/>
            <person name="Adriaenssens E.M."/>
            <person name="Foster-Nyarko E."/>
            <person name="Jarju S."/>
            <person name="Secka A."/>
            <person name="Antonio M."/>
            <person name="Oren A."/>
            <person name="Chaudhuri R.R."/>
            <person name="La Ragione R."/>
            <person name="Hildebrand F."/>
            <person name="Pallen M.J."/>
        </authorList>
    </citation>
    <scope>NUCLEOTIDE SEQUENCE</scope>
    <source>
        <strain evidence="1">CHK171-505</strain>
    </source>
</reference>
<dbReference type="Gene3D" id="1.10.8.200">
    <property type="entry name" value="Replisome organizer (g39p helicase loader/inhibitor protein)"/>
    <property type="match status" value="1"/>
</dbReference>
<accession>A0A9D2I1B6</accession>
<evidence type="ECO:0008006" key="3">
    <source>
        <dbReference type="Google" id="ProtNLM"/>
    </source>
</evidence>
<dbReference type="Proteomes" id="UP000886856">
    <property type="component" value="Unassembled WGS sequence"/>
</dbReference>
<sequence length="122" mass="14509">MSMTPKEAALIINELDIAYNMKLNDEVNEPILDLWVNTLTKSGDYEPTLKRARQYIRTSKYKPNIADVIAYKPREIESKEIPLEETHEWKLENDKEYAKKWNELQERGKRMLAEWSADDDEY</sequence>
<evidence type="ECO:0000313" key="2">
    <source>
        <dbReference type="Proteomes" id="UP000886856"/>
    </source>
</evidence>
<evidence type="ECO:0000313" key="1">
    <source>
        <dbReference type="EMBL" id="HJA90009.1"/>
    </source>
</evidence>
<reference evidence="1" key="2">
    <citation type="submission" date="2021-04" db="EMBL/GenBank/DDBJ databases">
        <authorList>
            <person name="Gilroy R."/>
        </authorList>
    </citation>
    <scope>NUCLEOTIDE SEQUENCE</scope>
    <source>
        <strain evidence="1">CHK171-505</strain>
    </source>
</reference>
<gene>
    <name evidence="1" type="ORF">H9948_04375</name>
</gene>